<dbReference type="GO" id="GO:0008270">
    <property type="term" value="F:zinc ion binding"/>
    <property type="evidence" value="ECO:0007669"/>
    <property type="project" value="InterPro"/>
</dbReference>
<comment type="caution">
    <text evidence="1">The sequence shown here is derived from an EMBL/GenBank/DDBJ whole genome shotgun (WGS) entry which is preliminary data.</text>
</comment>
<dbReference type="EMBL" id="MDYQ01000304">
    <property type="protein sequence ID" value="PRP76747.1"/>
    <property type="molecule type" value="Genomic_DNA"/>
</dbReference>
<name>A0A2P6MYF8_9EUKA</name>
<evidence type="ECO:0000313" key="2">
    <source>
        <dbReference type="Proteomes" id="UP000241769"/>
    </source>
</evidence>
<sequence>MVASNRTPRVSDACDGCRDQHHGCGDGETDQRFFVVRLTPAVRPCNRCIKEREECTTSKQKRRKYAVDARTANLLIQNRATPLKPAFLSFRMMWKQHAQAPKPKVENETVWWSPPHQPDSDETTQTEDISVYPPSAWTLDVNMRETIYRHLTQRGFHEVEELIPDFTSDRESASRQLRKSLSSQQCLQMNRTFQQQIDETIDETDFEVPTLIWTRGFDIYYMNDSLRPAHGYTSDFDSPRLQIYSMLSNESIKDLCGKIKLTYLTTSDEPLTVNLIFRDGSEMKGELTVKRDLYGLPQLFCLRLEL</sequence>
<organism evidence="1 2">
    <name type="scientific">Planoprotostelium fungivorum</name>
    <dbReference type="NCBI Taxonomy" id="1890364"/>
    <lineage>
        <taxon>Eukaryota</taxon>
        <taxon>Amoebozoa</taxon>
        <taxon>Evosea</taxon>
        <taxon>Variosea</taxon>
        <taxon>Cavosteliida</taxon>
        <taxon>Cavosteliaceae</taxon>
        <taxon>Planoprotostelium</taxon>
    </lineage>
</organism>
<keyword evidence="2" id="KW-1185">Reference proteome</keyword>
<dbReference type="CDD" id="cd00067">
    <property type="entry name" value="GAL4"/>
    <property type="match status" value="1"/>
</dbReference>
<accession>A0A2P6MYF8</accession>
<reference evidence="1 2" key="1">
    <citation type="journal article" date="2018" name="Genome Biol. Evol.">
        <title>Multiple Roots of Fruiting Body Formation in Amoebozoa.</title>
        <authorList>
            <person name="Hillmann F."/>
            <person name="Forbes G."/>
            <person name="Novohradska S."/>
            <person name="Ferling I."/>
            <person name="Riege K."/>
            <person name="Groth M."/>
            <person name="Westermann M."/>
            <person name="Marz M."/>
            <person name="Spaller T."/>
            <person name="Winckler T."/>
            <person name="Schaap P."/>
            <person name="Glockner G."/>
        </authorList>
    </citation>
    <scope>NUCLEOTIDE SEQUENCE [LARGE SCALE GENOMIC DNA]</scope>
    <source>
        <strain evidence="1 2">Jena</strain>
    </source>
</reference>
<dbReference type="InterPro" id="IPR036864">
    <property type="entry name" value="Zn2-C6_fun-type_DNA-bd_sf"/>
</dbReference>
<dbReference type="InParanoid" id="A0A2P6MYF8"/>
<dbReference type="AlphaFoldDB" id="A0A2P6MYF8"/>
<gene>
    <name evidence="1" type="ORF">PROFUN_11750</name>
</gene>
<dbReference type="InterPro" id="IPR001138">
    <property type="entry name" value="Zn2Cys6_DnaBD"/>
</dbReference>
<dbReference type="SUPFAM" id="SSF57701">
    <property type="entry name" value="Zn2/Cys6 DNA-binding domain"/>
    <property type="match status" value="1"/>
</dbReference>
<dbReference type="Proteomes" id="UP000241769">
    <property type="component" value="Unassembled WGS sequence"/>
</dbReference>
<evidence type="ECO:0000313" key="1">
    <source>
        <dbReference type="EMBL" id="PRP76747.1"/>
    </source>
</evidence>
<evidence type="ECO:0008006" key="3">
    <source>
        <dbReference type="Google" id="ProtNLM"/>
    </source>
</evidence>
<dbReference type="GO" id="GO:0000981">
    <property type="term" value="F:DNA-binding transcription factor activity, RNA polymerase II-specific"/>
    <property type="evidence" value="ECO:0007669"/>
    <property type="project" value="InterPro"/>
</dbReference>
<protein>
    <recommendedName>
        <fullName evidence="3">Zn(2)-C6 fungal-type domain-containing protein</fullName>
    </recommendedName>
</protein>
<proteinExistence type="predicted"/>